<dbReference type="InterPro" id="IPR001789">
    <property type="entry name" value="Sig_transdc_resp-reg_receiver"/>
</dbReference>
<evidence type="ECO:0000259" key="8">
    <source>
        <dbReference type="PROSITE" id="PS50110"/>
    </source>
</evidence>
<dbReference type="InterPro" id="IPR001867">
    <property type="entry name" value="OmpR/PhoB-type_DNA-bd"/>
</dbReference>
<dbReference type="Gene3D" id="3.40.50.2300">
    <property type="match status" value="1"/>
</dbReference>
<dbReference type="SMART" id="SM00862">
    <property type="entry name" value="Trans_reg_C"/>
    <property type="match status" value="1"/>
</dbReference>
<dbReference type="GO" id="GO:0032993">
    <property type="term" value="C:protein-DNA complex"/>
    <property type="evidence" value="ECO:0007669"/>
    <property type="project" value="TreeGrafter"/>
</dbReference>
<evidence type="ECO:0000256" key="1">
    <source>
        <dbReference type="ARBA" id="ARBA00004496"/>
    </source>
</evidence>
<dbReference type="PROSITE" id="PS50110">
    <property type="entry name" value="RESPONSE_REGULATORY"/>
    <property type="match status" value="1"/>
</dbReference>
<dbReference type="GO" id="GO:0000156">
    <property type="term" value="F:phosphorelay response regulator activity"/>
    <property type="evidence" value="ECO:0007669"/>
    <property type="project" value="TreeGrafter"/>
</dbReference>
<sequence>MQANRIEIVVIEDEEDILELIEYHLEKEGYAVAGFLSTQKVEQFIEEENPALMLVDRNLPGMEGSAFVAYLREVGYDIPVIFLTAKDQDIELEEGFSAGGDDYICKPFNPRELVLRIKALLKRSGILQKQERLKYKQLTMDISKKKVYVNDSPVSLTNLEFSLLHTFMKNIDKSLTRDFLRQEAWGQEGEGVNDNAVNVAVNRLKNKIDPQNDQNYFHPVWGVGYKFY</sequence>
<feature type="domain" description="Response regulatory" evidence="8">
    <location>
        <begin position="7"/>
        <end position="121"/>
    </location>
</feature>
<dbReference type="AlphaFoldDB" id="A0A1W1BJF8"/>
<dbReference type="Pfam" id="PF00072">
    <property type="entry name" value="Response_reg"/>
    <property type="match status" value="1"/>
</dbReference>
<gene>
    <name evidence="10" type="ORF">MNB_SV-10-1274</name>
</gene>
<dbReference type="InterPro" id="IPR011006">
    <property type="entry name" value="CheY-like_superfamily"/>
</dbReference>
<dbReference type="PANTHER" id="PTHR48111">
    <property type="entry name" value="REGULATOR OF RPOS"/>
    <property type="match status" value="1"/>
</dbReference>
<dbReference type="EMBL" id="FPHL01000004">
    <property type="protein sequence ID" value="SFV53643.1"/>
    <property type="molecule type" value="Genomic_DNA"/>
</dbReference>
<dbReference type="GO" id="GO:0006355">
    <property type="term" value="P:regulation of DNA-templated transcription"/>
    <property type="evidence" value="ECO:0007669"/>
    <property type="project" value="InterPro"/>
</dbReference>
<dbReference type="Gene3D" id="6.10.250.690">
    <property type="match status" value="1"/>
</dbReference>
<dbReference type="SUPFAM" id="SSF52172">
    <property type="entry name" value="CheY-like"/>
    <property type="match status" value="1"/>
</dbReference>
<evidence type="ECO:0000256" key="4">
    <source>
        <dbReference type="ARBA" id="ARBA00023125"/>
    </source>
</evidence>
<evidence type="ECO:0000256" key="5">
    <source>
        <dbReference type="ARBA" id="ARBA00023159"/>
    </source>
</evidence>
<organism evidence="10">
    <name type="scientific">hydrothermal vent metagenome</name>
    <dbReference type="NCBI Taxonomy" id="652676"/>
    <lineage>
        <taxon>unclassified sequences</taxon>
        <taxon>metagenomes</taxon>
        <taxon>ecological metagenomes</taxon>
    </lineage>
</organism>
<dbReference type="PANTHER" id="PTHR48111:SF49">
    <property type="entry name" value="HEME RESPONSE REGULATOR HSSR"/>
    <property type="match status" value="1"/>
</dbReference>
<evidence type="ECO:0000256" key="3">
    <source>
        <dbReference type="ARBA" id="ARBA00023026"/>
    </source>
</evidence>
<accession>A0A1W1BJF8</accession>
<evidence type="ECO:0000313" key="10">
    <source>
        <dbReference type="EMBL" id="SFV53643.1"/>
    </source>
</evidence>
<keyword evidence="3" id="KW-0843">Virulence</keyword>
<dbReference type="InterPro" id="IPR036388">
    <property type="entry name" value="WH-like_DNA-bd_sf"/>
</dbReference>
<feature type="domain" description="OmpR/PhoB-type" evidence="9">
    <location>
        <begin position="130"/>
        <end position="228"/>
    </location>
</feature>
<evidence type="ECO:0000259" key="9">
    <source>
        <dbReference type="PROSITE" id="PS51755"/>
    </source>
</evidence>
<dbReference type="CDD" id="cd17574">
    <property type="entry name" value="REC_OmpR"/>
    <property type="match status" value="1"/>
</dbReference>
<dbReference type="GO" id="GO:0005829">
    <property type="term" value="C:cytosol"/>
    <property type="evidence" value="ECO:0007669"/>
    <property type="project" value="TreeGrafter"/>
</dbReference>
<dbReference type="CDD" id="cd00383">
    <property type="entry name" value="trans_reg_C"/>
    <property type="match status" value="1"/>
</dbReference>
<dbReference type="Gene3D" id="1.10.10.10">
    <property type="entry name" value="Winged helix-like DNA-binding domain superfamily/Winged helix DNA-binding domain"/>
    <property type="match status" value="1"/>
</dbReference>
<evidence type="ECO:0000256" key="2">
    <source>
        <dbReference type="ARBA" id="ARBA00022490"/>
    </source>
</evidence>
<keyword evidence="5" id="KW-0010">Activator</keyword>
<evidence type="ECO:0000256" key="6">
    <source>
        <dbReference type="ARBA" id="ARBA00037471"/>
    </source>
</evidence>
<keyword evidence="2" id="KW-0963">Cytoplasm</keyword>
<dbReference type="PROSITE" id="PS51755">
    <property type="entry name" value="OMPR_PHOB"/>
    <property type="match status" value="1"/>
</dbReference>
<reference evidence="10" key="1">
    <citation type="submission" date="2016-10" db="EMBL/GenBank/DDBJ databases">
        <authorList>
            <person name="de Groot N.N."/>
        </authorList>
    </citation>
    <scope>NUCLEOTIDE SEQUENCE</scope>
</reference>
<dbReference type="GO" id="GO:0000976">
    <property type="term" value="F:transcription cis-regulatory region binding"/>
    <property type="evidence" value="ECO:0007669"/>
    <property type="project" value="TreeGrafter"/>
</dbReference>
<name>A0A1W1BJF8_9ZZZZ</name>
<protein>
    <recommendedName>
        <fullName evidence="7">Heme response regulator HssR</fullName>
    </recommendedName>
</protein>
<dbReference type="Pfam" id="PF00486">
    <property type="entry name" value="Trans_reg_C"/>
    <property type="match status" value="1"/>
</dbReference>
<comment type="function">
    <text evidence="6">Member of the two-component regulatory system HssS/HssR involved in intracellular heme homeostasis and tempering of staphylococcal virulence. Phosphorylated HssR binds to a direct repeat sequence within hrtAB promoter and activates the expression of hrtAB, an efflux pump, in response to extracellular heme, hemin, hemoglobin or blood.</text>
</comment>
<evidence type="ECO:0000256" key="7">
    <source>
        <dbReference type="ARBA" id="ARBA00039976"/>
    </source>
</evidence>
<proteinExistence type="predicted"/>
<comment type="subcellular location">
    <subcellularLocation>
        <location evidence="1">Cytoplasm</location>
    </subcellularLocation>
</comment>
<keyword evidence="4" id="KW-0238">DNA-binding</keyword>
<dbReference type="InterPro" id="IPR039420">
    <property type="entry name" value="WalR-like"/>
</dbReference>
<dbReference type="SMART" id="SM00448">
    <property type="entry name" value="REC"/>
    <property type="match status" value="1"/>
</dbReference>